<dbReference type="RefSeq" id="WP_123121202.1">
    <property type="nucleotide sequence ID" value="NZ_RJJR01000011.1"/>
</dbReference>
<evidence type="ECO:0000313" key="1">
    <source>
        <dbReference type="EMBL" id="RNI35215.1"/>
    </source>
</evidence>
<accession>A0A3M9NCS5</accession>
<dbReference type="Proteomes" id="UP000267223">
    <property type="component" value="Unassembled WGS sequence"/>
</dbReference>
<evidence type="ECO:0000313" key="2">
    <source>
        <dbReference type="Proteomes" id="UP000267223"/>
    </source>
</evidence>
<dbReference type="Gene3D" id="3.40.50.2000">
    <property type="entry name" value="Glycogen Phosphorylase B"/>
    <property type="match status" value="2"/>
</dbReference>
<sequence>MNILICSKLFYPNNDIGAVRVTNFAKYLHEMGHAITVLTSVSNRFGDSDIEQSLRIVRVNNSKRALKLMSGVERSVSTRLPVSPNKVQKIIKRDRFGKTISSLRSLRLQLYTLLLQYDWHRQAKRIINDKLQKTHFDIVISSYGPLSSYLTARYIVEQKKATHWISDLRDQMETDDYPQIINRIYKYYENDMMKKASAITVVSIGQREMLRKLVGEKSFLNQQVHVVYNGFEKELSYIPEQNNERSRKFKIVYTGALYNGRRDMSMLFKALAELSSEQKILVSNVEVHYAGKNSLHLYEQAERYQMQEIIIDHGYLSRVNSMKLQQSADILVVLSWNTEKEQGILSGKFYEYVQAFKPIISIVNGNVPHAELSEMVKELQVGIDCEHISEKTDLPRLKRFLHSEYEKVICGVGGDFHPDLAKISQFYYKNIVRKMEKICLNLITGQTHLPGRIMAKNEI</sequence>
<dbReference type="EMBL" id="RJJR01000011">
    <property type="protein sequence ID" value="RNI35215.1"/>
    <property type="molecule type" value="Genomic_DNA"/>
</dbReference>
<comment type="caution">
    <text evidence="1">The sequence shown here is derived from an EMBL/GenBank/DDBJ whole genome shotgun (WGS) entry which is preliminary data.</text>
</comment>
<name>A0A3M9NCS5_9BACT</name>
<reference evidence="1 2" key="1">
    <citation type="submission" date="2018-11" db="EMBL/GenBank/DDBJ databases">
        <title>Draft genome sequence of Ferruginibacter sp. BO-59.</title>
        <authorList>
            <person name="Im W.T."/>
        </authorList>
    </citation>
    <scope>NUCLEOTIDE SEQUENCE [LARGE SCALE GENOMIC DNA]</scope>
    <source>
        <strain evidence="1 2">BO-59</strain>
    </source>
</reference>
<protein>
    <submittedName>
        <fullName evidence="1">Uncharacterized protein</fullName>
    </submittedName>
</protein>
<dbReference type="SUPFAM" id="SSF53756">
    <property type="entry name" value="UDP-Glycosyltransferase/glycogen phosphorylase"/>
    <property type="match status" value="1"/>
</dbReference>
<dbReference type="PANTHER" id="PTHR46401:SF8">
    <property type="entry name" value="BLL6006 PROTEIN"/>
    <property type="match status" value="1"/>
</dbReference>
<gene>
    <name evidence="1" type="ORF">EFY79_13225</name>
</gene>
<proteinExistence type="predicted"/>
<dbReference type="AlphaFoldDB" id="A0A3M9NCS5"/>
<dbReference type="GO" id="GO:0016757">
    <property type="term" value="F:glycosyltransferase activity"/>
    <property type="evidence" value="ECO:0007669"/>
    <property type="project" value="TreeGrafter"/>
</dbReference>
<keyword evidence="2" id="KW-1185">Reference proteome</keyword>
<organism evidence="1 2">
    <name type="scientific">Hanamia caeni</name>
    <dbReference type="NCBI Taxonomy" id="2294116"/>
    <lineage>
        <taxon>Bacteria</taxon>
        <taxon>Pseudomonadati</taxon>
        <taxon>Bacteroidota</taxon>
        <taxon>Chitinophagia</taxon>
        <taxon>Chitinophagales</taxon>
        <taxon>Chitinophagaceae</taxon>
        <taxon>Hanamia</taxon>
    </lineage>
</organism>
<dbReference type="OrthoDB" id="9794575at2"/>
<dbReference type="PANTHER" id="PTHR46401">
    <property type="entry name" value="GLYCOSYLTRANSFERASE WBBK-RELATED"/>
    <property type="match status" value="1"/>
</dbReference>